<feature type="domain" description="Phosphatidic acid phosphatase type 2/haloperoxidase" evidence="2">
    <location>
        <begin position="51"/>
        <end position="161"/>
    </location>
</feature>
<feature type="transmembrane region" description="Helical" evidence="1">
    <location>
        <begin position="104"/>
        <end position="134"/>
    </location>
</feature>
<evidence type="ECO:0000259" key="2">
    <source>
        <dbReference type="SMART" id="SM00014"/>
    </source>
</evidence>
<evidence type="ECO:0000256" key="1">
    <source>
        <dbReference type="SAM" id="Phobius"/>
    </source>
</evidence>
<dbReference type="Proteomes" id="UP000006001">
    <property type="component" value="Unassembled WGS sequence"/>
</dbReference>
<dbReference type="EMBL" id="ACUX02000008">
    <property type="protein sequence ID" value="EEZ60965.1"/>
    <property type="molecule type" value="Genomic_DNA"/>
</dbReference>
<dbReference type="STRING" id="649764.HMPREF0762_01340"/>
<feature type="transmembrane region" description="Helical" evidence="1">
    <location>
        <begin position="52"/>
        <end position="70"/>
    </location>
</feature>
<dbReference type="InterPro" id="IPR036938">
    <property type="entry name" value="PAP2/HPO_sf"/>
</dbReference>
<sequence>MYAEQYRRMSEPLRRDPRAKSLVLHANSLLTAVGYIAYPLLVILLAATGSPLLVRAVAIPAAAFVAVSLLRRVLDAPRPYEKDGIDPIIYKDTKGRSFPSRHAFSMAMIAMTWMAWMPAVGSALLAASVFMAAVRVVGGVHYPKDVIAGIAVAVICGIAGFWIA</sequence>
<dbReference type="SUPFAM" id="SSF48317">
    <property type="entry name" value="Acid phosphatase/Vanadium-dependent haloperoxidase"/>
    <property type="match status" value="1"/>
</dbReference>
<dbReference type="RefSeq" id="WP_006362592.1">
    <property type="nucleotide sequence ID" value="NZ_GG700630.1"/>
</dbReference>
<proteinExistence type="predicted"/>
<keyword evidence="1" id="KW-0812">Transmembrane</keyword>
<accession>D0WHM2</accession>
<comment type="caution">
    <text evidence="3">The sequence shown here is derived from an EMBL/GenBank/DDBJ whole genome shotgun (WGS) entry which is preliminary data.</text>
</comment>
<dbReference type="eggNOG" id="COG0671">
    <property type="taxonomic scope" value="Bacteria"/>
</dbReference>
<name>D0WHM2_SLAES</name>
<dbReference type="OrthoDB" id="9789113at2"/>
<dbReference type="PANTHER" id="PTHR14969:SF13">
    <property type="entry name" value="AT30094P"/>
    <property type="match status" value="1"/>
</dbReference>
<dbReference type="Pfam" id="PF01569">
    <property type="entry name" value="PAP2"/>
    <property type="match status" value="1"/>
</dbReference>
<feature type="transmembrane region" description="Helical" evidence="1">
    <location>
        <begin position="21"/>
        <end position="46"/>
    </location>
</feature>
<gene>
    <name evidence="3" type="ORF">HMPREF0762_01340</name>
</gene>
<reference evidence="3" key="1">
    <citation type="submission" date="2009-10" db="EMBL/GenBank/DDBJ databases">
        <authorList>
            <person name="Weinstock G."/>
            <person name="Sodergren E."/>
            <person name="Clifton S."/>
            <person name="Fulton L."/>
            <person name="Fulton B."/>
            <person name="Courtney L."/>
            <person name="Fronick C."/>
            <person name="Harrison M."/>
            <person name="Strong C."/>
            <person name="Farmer C."/>
            <person name="Delahaunty K."/>
            <person name="Markovic C."/>
            <person name="Hall O."/>
            <person name="Minx P."/>
            <person name="Tomlinson C."/>
            <person name="Mitreva M."/>
            <person name="Nelson J."/>
            <person name="Hou S."/>
            <person name="Wollam A."/>
            <person name="Pepin K.H."/>
            <person name="Johnson M."/>
            <person name="Bhonagiri V."/>
            <person name="Nash W.E."/>
            <person name="Warren W."/>
            <person name="Chinwalla A."/>
            <person name="Mardis E.R."/>
            <person name="Wilson R.K."/>
        </authorList>
    </citation>
    <scope>NUCLEOTIDE SEQUENCE [LARGE SCALE GENOMIC DNA]</scope>
    <source>
        <strain evidence="3">ATCC 700122</strain>
    </source>
</reference>
<dbReference type="InterPro" id="IPR000326">
    <property type="entry name" value="PAP2/HPO"/>
</dbReference>
<dbReference type="SMART" id="SM00014">
    <property type="entry name" value="acidPPc"/>
    <property type="match status" value="1"/>
</dbReference>
<dbReference type="AlphaFoldDB" id="D0WHM2"/>
<protein>
    <submittedName>
        <fullName evidence="3">PAP2 family protein</fullName>
    </submittedName>
</protein>
<organism evidence="3 4">
    <name type="scientific">Slackia exigua (strain ATCC 700122 / DSM 15923 / CIP 105133 / JCM 11022 / KCTC 5966 / S-7)</name>
    <dbReference type="NCBI Taxonomy" id="649764"/>
    <lineage>
        <taxon>Bacteria</taxon>
        <taxon>Bacillati</taxon>
        <taxon>Actinomycetota</taxon>
        <taxon>Coriobacteriia</taxon>
        <taxon>Eggerthellales</taxon>
        <taxon>Eggerthellaceae</taxon>
        <taxon>Slackia</taxon>
    </lineage>
</organism>
<keyword evidence="4" id="KW-1185">Reference proteome</keyword>
<keyword evidence="1" id="KW-0472">Membrane</keyword>
<evidence type="ECO:0000313" key="3">
    <source>
        <dbReference type="EMBL" id="EEZ60965.1"/>
    </source>
</evidence>
<dbReference type="GeneID" id="85007841"/>
<evidence type="ECO:0000313" key="4">
    <source>
        <dbReference type="Proteomes" id="UP000006001"/>
    </source>
</evidence>
<dbReference type="Gene3D" id="1.20.144.10">
    <property type="entry name" value="Phosphatidic acid phosphatase type 2/haloperoxidase"/>
    <property type="match status" value="1"/>
</dbReference>
<dbReference type="PANTHER" id="PTHR14969">
    <property type="entry name" value="SPHINGOSINE-1-PHOSPHATE PHOSPHOHYDROLASE"/>
    <property type="match status" value="1"/>
</dbReference>
<keyword evidence="1" id="KW-1133">Transmembrane helix</keyword>
<dbReference type="HOGENOM" id="CLU_072573_12_0_11"/>
<feature type="transmembrane region" description="Helical" evidence="1">
    <location>
        <begin position="146"/>
        <end position="163"/>
    </location>
</feature>